<evidence type="ECO:0000256" key="1">
    <source>
        <dbReference type="ARBA" id="ARBA00004651"/>
    </source>
</evidence>
<accession>A0A6G2CJW5</accession>
<dbReference type="PANTHER" id="PTHR33778:SF1">
    <property type="entry name" value="MAGNESIUM TRANSPORTER YHID-RELATED"/>
    <property type="match status" value="1"/>
</dbReference>
<dbReference type="PANTHER" id="PTHR33778">
    <property type="entry name" value="PROTEIN MGTC"/>
    <property type="match status" value="1"/>
</dbReference>
<sequence>MNTQMMIEIVIRTILSMIIGGLIGWERESTHRPAGLRTHMLVAVGACVIMQLGIFTATQYGNLDPTRLGAQVISGIGFLGAGTIMKEGASVKGLTTAASLWAVACLGLAVGCGAYFIAIVGFVAIILTLTVFERASNYVSDGKYTRLTISIRCEDISQTLAHLNEIAEKHQAQILELQLKVIEEHNNKITFKLATNKSRRRLDSTELMGNISQYSGINTVKMTEC</sequence>
<reference evidence="8" key="1">
    <citation type="journal article" date="2019" name="Nat. Med.">
        <title>A library of human gut bacterial isolates paired with longitudinal multiomics data enables mechanistic microbiome research.</title>
        <authorList>
            <person name="Poyet M."/>
            <person name="Groussin M."/>
            <person name="Gibbons S.M."/>
            <person name="Avila-Pacheco J."/>
            <person name="Jiang X."/>
            <person name="Kearney S.M."/>
            <person name="Perrotta A.R."/>
            <person name="Berdy B."/>
            <person name="Zhao S."/>
            <person name="Lieberman T.D."/>
            <person name="Swanson P.K."/>
            <person name="Smith M."/>
            <person name="Roesemann S."/>
            <person name="Alexander J.E."/>
            <person name="Rich S.A."/>
            <person name="Livny J."/>
            <person name="Vlamakis H."/>
            <person name="Clish C."/>
            <person name="Bullock K."/>
            <person name="Deik A."/>
            <person name="Scott J."/>
            <person name="Pierce K.A."/>
            <person name="Xavier R.J."/>
            <person name="Alm E.J."/>
        </authorList>
    </citation>
    <scope>NUCLEOTIDE SEQUENCE</scope>
    <source>
        <strain evidence="8">BIOML-A179</strain>
    </source>
</reference>
<dbReference type="InterPro" id="IPR003416">
    <property type="entry name" value="MgtC/SapB/SrpB/YhiD_fam"/>
</dbReference>
<proteinExistence type="inferred from homology"/>
<dbReference type="PRINTS" id="PR01837">
    <property type="entry name" value="MGTCSAPBPROT"/>
</dbReference>
<comment type="subcellular location">
    <subcellularLocation>
        <location evidence="1">Cell membrane</location>
        <topology evidence="1">Multi-pass membrane protein</topology>
    </subcellularLocation>
</comment>
<protein>
    <submittedName>
        <fullName evidence="8">MgtC/SapB family protein</fullName>
    </submittedName>
</protein>
<evidence type="ECO:0000256" key="4">
    <source>
        <dbReference type="ARBA" id="ARBA00022692"/>
    </source>
</evidence>
<dbReference type="InterPro" id="IPR049177">
    <property type="entry name" value="MgtC_SapB_SrpB_YhiD_N"/>
</dbReference>
<keyword evidence="6" id="KW-0472">Membrane</keyword>
<name>A0A6G2CJW5_9FIRM</name>
<evidence type="ECO:0000256" key="2">
    <source>
        <dbReference type="ARBA" id="ARBA00009298"/>
    </source>
</evidence>
<gene>
    <name evidence="8" type="ORF">GMA64_01605</name>
</gene>
<evidence type="ECO:0000256" key="3">
    <source>
        <dbReference type="ARBA" id="ARBA00022475"/>
    </source>
</evidence>
<dbReference type="EMBL" id="WMQV01000002">
    <property type="protein sequence ID" value="MTL93217.1"/>
    <property type="molecule type" value="Genomic_DNA"/>
</dbReference>
<evidence type="ECO:0000256" key="6">
    <source>
        <dbReference type="ARBA" id="ARBA00023136"/>
    </source>
</evidence>
<keyword evidence="3" id="KW-1003">Cell membrane</keyword>
<feature type="domain" description="MgtC/SapB/SrpB/YhiD N-terminal" evidence="7">
    <location>
        <begin position="14"/>
        <end position="136"/>
    </location>
</feature>
<evidence type="ECO:0000259" key="7">
    <source>
        <dbReference type="Pfam" id="PF02308"/>
    </source>
</evidence>
<dbReference type="RefSeq" id="WP_129821324.1">
    <property type="nucleotide sequence ID" value="NZ_RCYV01000004.1"/>
</dbReference>
<comment type="similarity">
    <text evidence="2">Belongs to the MgtC/SapB family.</text>
</comment>
<dbReference type="Pfam" id="PF02308">
    <property type="entry name" value="MgtC"/>
    <property type="match status" value="1"/>
</dbReference>
<keyword evidence="4" id="KW-0812">Transmembrane</keyword>
<dbReference type="GO" id="GO:0005886">
    <property type="term" value="C:plasma membrane"/>
    <property type="evidence" value="ECO:0007669"/>
    <property type="project" value="UniProtKB-SubCell"/>
</dbReference>
<evidence type="ECO:0000313" key="8">
    <source>
        <dbReference type="EMBL" id="MTL93217.1"/>
    </source>
</evidence>
<dbReference type="AlphaFoldDB" id="A0A6G2CJW5"/>
<organism evidence="8">
    <name type="scientific">Turicibacter sanguinis</name>
    <dbReference type="NCBI Taxonomy" id="154288"/>
    <lineage>
        <taxon>Bacteria</taxon>
        <taxon>Bacillati</taxon>
        <taxon>Bacillota</taxon>
        <taxon>Erysipelotrichia</taxon>
        <taxon>Erysipelotrichales</taxon>
        <taxon>Turicibacteraceae</taxon>
        <taxon>Turicibacter</taxon>
    </lineage>
</organism>
<keyword evidence="5" id="KW-1133">Transmembrane helix</keyword>
<evidence type="ECO:0000256" key="5">
    <source>
        <dbReference type="ARBA" id="ARBA00022989"/>
    </source>
</evidence>
<comment type="caution">
    <text evidence="8">The sequence shown here is derived from an EMBL/GenBank/DDBJ whole genome shotgun (WGS) entry which is preliminary data.</text>
</comment>